<evidence type="ECO:0000313" key="1">
    <source>
        <dbReference type="EMBL" id="EKO49800.1"/>
    </source>
</evidence>
<dbReference type="RefSeq" id="WP_004771747.1">
    <property type="nucleotide sequence ID" value="NZ_AKWH02000076.1"/>
</dbReference>
<gene>
    <name evidence="1" type="ORF">LEP1GSC131_1012</name>
</gene>
<organism evidence="1 2">
    <name type="scientific">Leptospira kirschneri str. 200802841</name>
    <dbReference type="NCBI Taxonomy" id="1193047"/>
    <lineage>
        <taxon>Bacteria</taxon>
        <taxon>Pseudomonadati</taxon>
        <taxon>Spirochaetota</taxon>
        <taxon>Spirochaetia</taxon>
        <taxon>Leptospirales</taxon>
        <taxon>Leptospiraceae</taxon>
        <taxon>Leptospira</taxon>
    </lineage>
</organism>
<dbReference type="EMBL" id="AKWH02000076">
    <property type="protein sequence ID" value="EKO49800.1"/>
    <property type="molecule type" value="Genomic_DNA"/>
</dbReference>
<comment type="caution">
    <text evidence="1">The sequence shown here is derived from an EMBL/GenBank/DDBJ whole genome shotgun (WGS) entry which is preliminary data.</text>
</comment>
<dbReference type="AlphaFoldDB" id="A0A828Y401"/>
<sequence>MTTKQISFLILLLFSLFLSQCKFFGPEWKSGPSEEMFADDIKYIRAESDIEKQFEDAKMDPRQIAKEKLIPQIQEFKEGIQEKSASNLVYLASPNLIDSYANGYYSSTIAAAEAWEKSFETGKAWCEFDLFFKTKVVAYEIIPSGVTRDNISYDVYLRQAGQTGKLTREDAYEKKNFLLHFESFRSSKGELGRFSINGFAGHCPLTEDQFHPEFGKAK</sequence>
<name>A0A828Y401_9LEPT</name>
<protein>
    <submittedName>
        <fullName evidence="1">Uncharacterized protein</fullName>
    </submittedName>
</protein>
<evidence type="ECO:0000313" key="2">
    <source>
        <dbReference type="Proteomes" id="UP000006339"/>
    </source>
</evidence>
<keyword evidence="2" id="KW-1185">Reference proteome</keyword>
<accession>A0A828Y401</accession>
<reference evidence="1" key="1">
    <citation type="submission" date="2012-10" db="EMBL/GenBank/DDBJ databases">
        <authorList>
            <person name="Harkins D.M."/>
            <person name="Durkin A.S."/>
            <person name="Brinkac L.M."/>
            <person name="Selengut J.D."/>
            <person name="Sanka R."/>
            <person name="DePew J."/>
            <person name="Purushe J."/>
            <person name="Picardeau M."/>
            <person name="Werts C."/>
            <person name="Goarant C."/>
            <person name="Vinetz J.M."/>
            <person name="Sutton G.G."/>
            <person name="Nelson W.C."/>
            <person name="Fouts D.E."/>
        </authorList>
    </citation>
    <scope>NUCLEOTIDE SEQUENCE [LARGE SCALE GENOMIC DNA]</scope>
    <source>
        <strain evidence="1">200802841</strain>
    </source>
</reference>
<proteinExistence type="predicted"/>
<dbReference type="Proteomes" id="UP000006339">
    <property type="component" value="Unassembled WGS sequence"/>
</dbReference>